<dbReference type="PANTHER" id="PTHR34220:SF7">
    <property type="entry name" value="SENSOR HISTIDINE KINASE YPDA"/>
    <property type="match status" value="1"/>
</dbReference>
<proteinExistence type="predicted"/>
<evidence type="ECO:0000256" key="13">
    <source>
        <dbReference type="ARBA" id="ARBA00023136"/>
    </source>
</evidence>
<dbReference type="Pfam" id="PF06580">
    <property type="entry name" value="His_kinase"/>
    <property type="match status" value="1"/>
</dbReference>
<feature type="region of interest" description="Disordered" evidence="14">
    <location>
        <begin position="604"/>
        <end position="623"/>
    </location>
</feature>
<dbReference type="CDD" id="cd06225">
    <property type="entry name" value="HAMP"/>
    <property type="match status" value="1"/>
</dbReference>
<keyword evidence="11 15" id="KW-1133">Transmembrane helix</keyword>
<dbReference type="InterPro" id="IPR003660">
    <property type="entry name" value="HAMP_dom"/>
</dbReference>
<comment type="catalytic activity">
    <reaction evidence="1">
        <text>ATP + protein L-histidine = ADP + protein N-phospho-L-histidine.</text>
        <dbReference type="EC" id="2.7.13.3"/>
    </reaction>
</comment>
<dbReference type="GO" id="GO:0000155">
    <property type="term" value="F:phosphorelay sensor kinase activity"/>
    <property type="evidence" value="ECO:0007669"/>
    <property type="project" value="InterPro"/>
</dbReference>
<sequence length="623" mass="71760">MIFKGKKRIQIKNLRLTTKLVTTYTLLTVLPMAFLGIIAYWQYTKSIEEEVGEYIPRLVKQVNGNIEIEIQKLETLPDLIYNSGDVMTILRDSQSKKKSVLLHEEYIMKSYLTRTYLNNNSSHILGAFLVSKNRIFASTSLHYDSFGFEDGSLPYADDLGLLGGMQLLLPNQTNLTFEGNPSYFMLVKPITDFDNRKNLGTLYIAIDVAFFEQSLQDLQKEKNVTMWIMNKQGKIIYHKDHSKIGTVEKGIHDYPLLNGSFRTEIDGKRNLISISESNELPWVLVHSMPIKNMTEKTDVIRNVTIFFFILFTLITTLISIFFAWTVTRPLNELGDIMKRVEKGDLLVDIPIHSKDEVGMLANSFRSMLAEIRELIQKNYHIELRKKTAELYALQSQINPHFMYNTLETIGMAVEEGESEEVVKMVTLLGRMMRFSISNKESLVPINSEVQHIEDYLNIQQFRFEDRLLFMIEKGTDTVNYYIPKFVLQPIVENSIKYGLEKRKEIDIQIHISEEETQTGEEDLLLIVSDNGPGITENKLIELNEKLRLDPMMKRDSGFGIINVNARIGMMFGEQYNLQINSEYGKGTTVVIRLPKINAQQVSMYVQGEEKNRDDTKGQDGHCR</sequence>
<comment type="subcellular location">
    <subcellularLocation>
        <location evidence="2">Cell membrane</location>
        <topology evidence="2">Multi-pass membrane protein</topology>
    </subcellularLocation>
</comment>
<dbReference type="PROSITE" id="PS50885">
    <property type="entry name" value="HAMP"/>
    <property type="match status" value="1"/>
</dbReference>
<dbReference type="InterPro" id="IPR033479">
    <property type="entry name" value="dCache_1"/>
</dbReference>
<dbReference type="Gene3D" id="3.30.565.10">
    <property type="entry name" value="Histidine kinase-like ATPase, C-terminal domain"/>
    <property type="match status" value="1"/>
</dbReference>
<feature type="domain" description="Histidine kinase" evidence="16">
    <location>
        <begin position="486"/>
        <end position="597"/>
    </location>
</feature>
<evidence type="ECO:0000256" key="8">
    <source>
        <dbReference type="ARBA" id="ARBA00022741"/>
    </source>
</evidence>
<keyword evidence="5" id="KW-0597">Phosphoprotein</keyword>
<dbReference type="SUPFAM" id="SSF55874">
    <property type="entry name" value="ATPase domain of HSP90 chaperone/DNA topoisomerase II/histidine kinase"/>
    <property type="match status" value="1"/>
</dbReference>
<dbReference type="InterPro" id="IPR005467">
    <property type="entry name" value="His_kinase_dom"/>
</dbReference>
<keyword evidence="6" id="KW-0808">Transferase</keyword>
<organism evidence="18 19">
    <name type="scientific">Peribacillus simplex</name>
    <dbReference type="NCBI Taxonomy" id="1478"/>
    <lineage>
        <taxon>Bacteria</taxon>
        <taxon>Bacillati</taxon>
        <taxon>Bacillota</taxon>
        <taxon>Bacilli</taxon>
        <taxon>Bacillales</taxon>
        <taxon>Bacillaceae</taxon>
        <taxon>Peribacillus</taxon>
    </lineage>
</organism>
<keyword evidence="7 15" id="KW-0812">Transmembrane</keyword>
<protein>
    <recommendedName>
        <fullName evidence="3">histidine kinase</fullName>
        <ecNumber evidence="3">2.7.13.3</ecNumber>
    </recommendedName>
</protein>
<evidence type="ECO:0000259" key="16">
    <source>
        <dbReference type="PROSITE" id="PS50109"/>
    </source>
</evidence>
<dbReference type="Gene3D" id="3.30.450.20">
    <property type="entry name" value="PAS domain"/>
    <property type="match status" value="2"/>
</dbReference>
<name>A0A8B5XZI3_9BACI</name>
<evidence type="ECO:0000256" key="9">
    <source>
        <dbReference type="ARBA" id="ARBA00022777"/>
    </source>
</evidence>
<dbReference type="PROSITE" id="PS50109">
    <property type="entry name" value="HIS_KIN"/>
    <property type="match status" value="1"/>
</dbReference>
<dbReference type="AlphaFoldDB" id="A0A8B5XZI3"/>
<comment type="caution">
    <text evidence="18">The sequence shown here is derived from an EMBL/GenBank/DDBJ whole genome shotgun (WGS) entry which is preliminary data.</text>
</comment>
<dbReference type="InterPro" id="IPR036890">
    <property type="entry name" value="HATPase_C_sf"/>
</dbReference>
<evidence type="ECO:0000256" key="3">
    <source>
        <dbReference type="ARBA" id="ARBA00012438"/>
    </source>
</evidence>
<evidence type="ECO:0000256" key="7">
    <source>
        <dbReference type="ARBA" id="ARBA00022692"/>
    </source>
</evidence>
<evidence type="ECO:0000256" key="12">
    <source>
        <dbReference type="ARBA" id="ARBA00023012"/>
    </source>
</evidence>
<evidence type="ECO:0000256" key="6">
    <source>
        <dbReference type="ARBA" id="ARBA00022679"/>
    </source>
</evidence>
<accession>A0A8B5XZI3</accession>
<dbReference type="PANTHER" id="PTHR34220">
    <property type="entry name" value="SENSOR HISTIDINE KINASE YPDA"/>
    <property type="match status" value="1"/>
</dbReference>
<keyword evidence="12" id="KW-0902">Two-component regulatory system</keyword>
<dbReference type="RefSeq" id="WP_144478266.1">
    <property type="nucleotide sequence ID" value="NZ_VNKI01000004.1"/>
</dbReference>
<dbReference type="SMART" id="SM00304">
    <property type="entry name" value="HAMP"/>
    <property type="match status" value="1"/>
</dbReference>
<evidence type="ECO:0000256" key="2">
    <source>
        <dbReference type="ARBA" id="ARBA00004651"/>
    </source>
</evidence>
<dbReference type="Proteomes" id="UP000317770">
    <property type="component" value="Unassembled WGS sequence"/>
</dbReference>
<evidence type="ECO:0000256" key="15">
    <source>
        <dbReference type="SAM" id="Phobius"/>
    </source>
</evidence>
<keyword evidence="10" id="KW-0067">ATP-binding</keyword>
<evidence type="ECO:0000256" key="4">
    <source>
        <dbReference type="ARBA" id="ARBA00022475"/>
    </source>
</evidence>
<evidence type="ECO:0000259" key="17">
    <source>
        <dbReference type="PROSITE" id="PS50885"/>
    </source>
</evidence>
<dbReference type="SMART" id="SM00387">
    <property type="entry name" value="HATPase_c"/>
    <property type="match status" value="1"/>
</dbReference>
<keyword evidence="4" id="KW-1003">Cell membrane</keyword>
<dbReference type="Pfam" id="PF02518">
    <property type="entry name" value="HATPase_c"/>
    <property type="match status" value="1"/>
</dbReference>
<reference evidence="18 19" key="1">
    <citation type="submission" date="2019-07" db="EMBL/GenBank/DDBJ databases">
        <title>Genome assembly of Bacillus simplex strain GGC-P6A.</title>
        <authorList>
            <person name="Jennings M.E."/>
            <person name="Barton H.A."/>
        </authorList>
    </citation>
    <scope>NUCLEOTIDE SEQUENCE [LARGE SCALE GENOMIC DNA]</scope>
    <source>
        <strain evidence="18 19">GGC-P6A</strain>
    </source>
</reference>
<gene>
    <name evidence="18" type="ORF">FQP34_09225</name>
</gene>
<dbReference type="InterPro" id="IPR010559">
    <property type="entry name" value="Sig_transdc_His_kin_internal"/>
</dbReference>
<dbReference type="Pfam" id="PF00672">
    <property type="entry name" value="HAMP"/>
    <property type="match status" value="1"/>
</dbReference>
<evidence type="ECO:0000256" key="11">
    <source>
        <dbReference type="ARBA" id="ARBA00022989"/>
    </source>
</evidence>
<dbReference type="EMBL" id="VNKI01000004">
    <property type="protein sequence ID" value="TVX81164.1"/>
    <property type="molecule type" value="Genomic_DNA"/>
</dbReference>
<dbReference type="Gene3D" id="6.10.340.10">
    <property type="match status" value="1"/>
</dbReference>
<dbReference type="GO" id="GO:0005524">
    <property type="term" value="F:ATP binding"/>
    <property type="evidence" value="ECO:0007669"/>
    <property type="project" value="UniProtKB-KW"/>
</dbReference>
<feature type="transmembrane region" description="Helical" evidence="15">
    <location>
        <begin position="305"/>
        <end position="327"/>
    </location>
</feature>
<dbReference type="InterPro" id="IPR050640">
    <property type="entry name" value="Bact_2-comp_sensor_kinase"/>
</dbReference>
<evidence type="ECO:0000256" key="5">
    <source>
        <dbReference type="ARBA" id="ARBA00022553"/>
    </source>
</evidence>
<feature type="compositionally biased region" description="Basic and acidic residues" evidence="14">
    <location>
        <begin position="607"/>
        <end position="623"/>
    </location>
</feature>
<evidence type="ECO:0000313" key="18">
    <source>
        <dbReference type="EMBL" id="TVX81164.1"/>
    </source>
</evidence>
<evidence type="ECO:0000313" key="19">
    <source>
        <dbReference type="Proteomes" id="UP000317770"/>
    </source>
</evidence>
<dbReference type="SUPFAM" id="SSF158472">
    <property type="entry name" value="HAMP domain-like"/>
    <property type="match status" value="1"/>
</dbReference>
<evidence type="ECO:0000256" key="10">
    <source>
        <dbReference type="ARBA" id="ARBA00022840"/>
    </source>
</evidence>
<keyword evidence="9 18" id="KW-0418">Kinase</keyword>
<evidence type="ECO:0000256" key="1">
    <source>
        <dbReference type="ARBA" id="ARBA00000085"/>
    </source>
</evidence>
<keyword evidence="8" id="KW-0547">Nucleotide-binding</keyword>
<evidence type="ECO:0000256" key="14">
    <source>
        <dbReference type="SAM" id="MobiDB-lite"/>
    </source>
</evidence>
<feature type="transmembrane region" description="Helical" evidence="15">
    <location>
        <begin position="21"/>
        <end position="41"/>
    </location>
</feature>
<feature type="domain" description="HAMP" evidence="17">
    <location>
        <begin position="324"/>
        <end position="376"/>
    </location>
</feature>
<dbReference type="InterPro" id="IPR003594">
    <property type="entry name" value="HATPase_dom"/>
</dbReference>
<dbReference type="EC" id="2.7.13.3" evidence="3"/>
<dbReference type="GO" id="GO:0005886">
    <property type="term" value="C:plasma membrane"/>
    <property type="evidence" value="ECO:0007669"/>
    <property type="project" value="UniProtKB-SubCell"/>
</dbReference>
<dbReference type="Pfam" id="PF02743">
    <property type="entry name" value="dCache_1"/>
    <property type="match status" value="1"/>
</dbReference>
<keyword evidence="13 15" id="KW-0472">Membrane</keyword>